<keyword evidence="1" id="KW-0732">Signal</keyword>
<name>A0A146G7R1_TERSA</name>
<dbReference type="EMBL" id="BDCO01000002">
    <property type="protein sequence ID" value="GAT32758.1"/>
    <property type="molecule type" value="Genomic_DNA"/>
</dbReference>
<feature type="chain" id="PRO_5007524781" description="Outer membrane lipoprotein-sorting protein" evidence="1">
    <location>
        <begin position="21"/>
        <end position="237"/>
    </location>
</feature>
<evidence type="ECO:0008006" key="4">
    <source>
        <dbReference type="Google" id="ProtNLM"/>
    </source>
</evidence>
<dbReference type="OrthoDB" id="9836561at2"/>
<dbReference type="STRING" id="690879.TSACC_21159"/>
<reference evidence="3" key="1">
    <citation type="journal article" date="2017" name="Genome Announc.">
        <title>Draft Genome Sequence of Terrimicrobium sacchariphilum NM-5T, a Facultative Anaerobic Soil Bacterium of the Class Spartobacteria.</title>
        <authorList>
            <person name="Qiu Y.L."/>
            <person name="Tourlousse D.M."/>
            <person name="Matsuura N."/>
            <person name="Ohashi A."/>
            <person name="Sekiguchi Y."/>
        </authorList>
    </citation>
    <scope>NUCLEOTIDE SEQUENCE [LARGE SCALE GENOMIC DNA]</scope>
    <source>
        <strain evidence="3">NM-5</strain>
    </source>
</reference>
<organism evidence="2 3">
    <name type="scientific">Terrimicrobium sacchariphilum</name>
    <dbReference type="NCBI Taxonomy" id="690879"/>
    <lineage>
        <taxon>Bacteria</taxon>
        <taxon>Pseudomonadati</taxon>
        <taxon>Verrucomicrobiota</taxon>
        <taxon>Terrimicrobiia</taxon>
        <taxon>Terrimicrobiales</taxon>
        <taxon>Terrimicrobiaceae</taxon>
        <taxon>Terrimicrobium</taxon>
    </lineage>
</organism>
<dbReference type="RefSeq" id="WP_075078571.1">
    <property type="nucleotide sequence ID" value="NZ_BDCO01000002.1"/>
</dbReference>
<dbReference type="Proteomes" id="UP000076023">
    <property type="component" value="Unassembled WGS sequence"/>
</dbReference>
<protein>
    <recommendedName>
        <fullName evidence="4">Outer membrane lipoprotein-sorting protein</fullName>
    </recommendedName>
</protein>
<evidence type="ECO:0000256" key="1">
    <source>
        <dbReference type="SAM" id="SignalP"/>
    </source>
</evidence>
<feature type="signal peptide" evidence="1">
    <location>
        <begin position="1"/>
        <end position="20"/>
    </location>
</feature>
<dbReference type="InParanoid" id="A0A146G7R1"/>
<evidence type="ECO:0000313" key="3">
    <source>
        <dbReference type="Proteomes" id="UP000076023"/>
    </source>
</evidence>
<proteinExistence type="predicted"/>
<sequence length="237" mass="25666">MKLCFAVLPALICSAALLPAAPKSIEDYRATFQQAVTQKDKALLQELIYAEGLSDEDKALAARSTEMFVSGPGVVESVTVVPVPNSLNKVRIARGKKWEPSLPPAGALLIKMKSPDGKSETTYTSVFGESGGEYYLVAAKSTKLDWNGPEDKTLNFIVMGKGQNAVKIAYRWNVSGVNMEEVADSPSISFLGQYIESMTVTSDSDDTDVTLSIREGGKEIYTSQPLKGKGTLEYKRP</sequence>
<keyword evidence="3" id="KW-1185">Reference proteome</keyword>
<dbReference type="AlphaFoldDB" id="A0A146G7R1"/>
<gene>
    <name evidence="2" type="ORF">TSACC_21159</name>
</gene>
<evidence type="ECO:0000313" key="2">
    <source>
        <dbReference type="EMBL" id="GAT32758.1"/>
    </source>
</evidence>
<comment type="caution">
    <text evidence="2">The sequence shown here is derived from an EMBL/GenBank/DDBJ whole genome shotgun (WGS) entry which is preliminary data.</text>
</comment>
<accession>A0A146G7R1</accession>